<dbReference type="OrthoDB" id="178184at2"/>
<protein>
    <recommendedName>
        <fullName evidence="3">Peptidase M4 family protein</fullName>
    </recommendedName>
</protein>
<evidence type="ECO:0008006" key="3">
    <source>
        <dbReference type="Google" id="ProtNLM"/>
    </source>
</evidence>
<dbReference type="AlphaFoldDB" id="A0A9Q8Y771"/>
<evidence type="ECO:0000313" key="1">
    <source>
        <dbReference type="EMBL" id="USJ23773.1"/>
    </source>
</evidence>
<dbReference type="Proteomes" id="UP001055460">
    <property type="component" value="Chromosome"/>
</dbReference>
<gene>
    <name evidence="1" type="ORF">NE863_01905</name>
</gene>
<reference evidence="1" key="1">
    <citation type="submission" date="2022-06" db="EMBL/GenBank/DDBJ databases">
        <title>Physiological and biochemical characterization and genomic elucidation of a strain of the genus Ensifer adhaerens M8 that combines arsenic oxidation and chromium reduction.</title>
        <authorList>
            <person name="Li X."/>
            <person name="Yu c."/>
        </authorList>
    </citation>
    <scope>NUCLEOTIDE SEQUENCE</scope>
    <source>
        <strain evidence="1">M8</strain>
    </source>
</reference>
<dbReference type="SUPFAM" id="SSF55486">
    <property type="entry name" value="Metalloproteases ('zincins'), catalytic domain"/>
    <property type="match status" value="1"/>
</dbReference>
<name>A0A9Q8Y771_ENSAD</name>
<dbReference type="EMBL" id="CP098807">
    <property type="protein sequence ID" value="USJ23773.1"/>
    <property type="molecule type" value="Genomic_DNA"/>
</dbReference>
<dbReference type="RefSeq" id="WP_110818515.1">
    <property type="nucleotide sequence ID" value="NZ_CP098807.1"/>
</dbReference>
<organism evidence="1 2">
    <name type="scientific">Ensifer adhaerens</name>
    <name type="common">Sinorhizobium morelense</name>
    <dbReference type="NCBI Taxonomy" id="106592"/>
    <lineage>
        <taxon>Bacteria</taxon>
        <taxon>Pseudomonadati</taxon>
        <taxon>Pseudomonadota</taxon>
        <taxon>Alphaproteobacteria</taxon>
        <taxon>Hyphomicrobiales</taxon>
        <taxon>Rhizobiaceae</taxon>
        <taxon>Sinorhizobium/Ensifer group</taxon>
        <taxon>Ensifer</taxon>
    </lineage>
</organism>
<proteinExistence type="predicted"/>
<accession>A0A9Q8Y771</accession>
<sequence length="403" mass="45070">MDAAAHTSDADPGRAASPRLGTRFLVFPQPPYIPGYEKPEVVWLAPSAGGITAGPSDRRMYVADPLETKRPYAYPILPPYAGALCPPVEPDADGHFDYITPDSPAFLATHSFACARRVLDIFEGYVGREIRWFFEPTLSRLEIIPHIADWDNAQSGFGFVEFGESEPARVTSRFALNFDSVAHEMGHLILLSELGLLEGDGAGSEFFAYHEAVADFASLLGLLHFDTAAERILRRTGGNLLINNELDRFAELSDERQIRTFNNSLRAGDVSHEVHDHSKPFAGGLFDCLVEVYQTLLFERGLSDLDPRQFGNLRQQLAPELIEATLRPSRADYELKHFASKAALEEARDIVGESVVRSWRFLEPDDVTFEAAAEAFLTAADRGRGRAYVEQFEDCMRWREILW</sequence>
<evidence type="ECO:0000313" key="2">
    <source>
        <dbReference type="Proteomes" id="UP001055460"/>
    </source>
</evidence>